<dbReference type="EMBL" id="CAEZYW010000071">
    <property type="protein sequence ID" value="CAB4738034.1"/>
    <property type="molecule type" value="Genomic_DNA"/>
</dbReference>
<reference evidence="1" key="1">
    <citation type="submission" date="2020-05" db="EMBL/GenBank/DDBJ databases">
        <authorList>
            <person name="Chiriac C."/>
            <person name="Salcher M."/>
            <person name="Ghai R."/>
            <person name="Kavagutti S V."/>
        </authorList>
    </citation>
    <scope>NUCLEOTIDE SEQUENCE</scope>
</reference>
<accession>A0A6J6STC4</accession>
<evidence type="ECO:0000313" key="1">
    <source>
        <dbReference type="EMBL" id="CAB4738034.1"/>
    </source>
</evidence>
<proteinExistence type="predicted"/>
<sequence>MVVDRRLTVVGGVDLHVLTDEKWPGADPLGPLAAGGLEVGNGKGDLDELGREGRCWHRMLLLG</sequence>
<protein>
    <submittedName>
        <fullName evidence="1">Unannotated protein</fullName>
    </submittedName>
</protein>
<dbReference type="AlphaFoldDB" id="A0A6J6STC4"/>
<gene>
    <name evidence="1" type="ORF">UFOPK2786_00607</name>
</gene>
<organism evidence="1">
    <name type="scientific">freshwater metagenome</name>
    <dbReference type="NCBI Taxonomy" id="449393"/>
    <lineage>
        <taxon>unclassified sequences</taxon>
        <taxon>metagenomes</taxon>
        <taxon>ecological metagenomes</taxon>
    </lineage>
</organism>
<name>A0A6J6STC4_9ZZZZ</name>